<keyword evidence="5" id="KW-0812">Transmembrane</keyword>
<dbReference type="CDD" id="cd16917">
    <property type="entry name" value="HATPase_UhpB-NarQ-NarX-like"/>
    <property type="match status" value="1"/>
</dbReference>
<dbReference type="Pfam" id="PF07730">
    <property type="entry name" value="HisKA_3"/>
    <property type="match status" value="1"/>
</dbReference>
<evidence type="ECO:0000259" key="6">
    <source>
        <dbReference type="Pfam" id="PF02518"/>
    </source>
</evidence>
<feature type="region of interest" description="Disordered" evidence="4">
    <location>
        <begin position="449"/>
        <end position="493"/>
    </location>
</feature>
<keyword evidence="3" id="KW-0902">Two-component regulatory system</keyword>
<feature type="transmembrane region" description="Helical" evidence="5">
    <location>
        <begin position="38"/>
        <end position="61"/>
    </location>
</feature>
<feature type="transmembrane region" description="Helical" evidence="5">
    <location>
        <begin position="73"/>
        <end position="92"/>
    </location>
</feature>
<accession>A0A179B319</accession>
<dbReference type="InterPro" id="IPR017205">
    <property type="entry name" value="Sig_transdc_His_kinase_ChrS"/>
</dbReference>
<feature type="compositionally biased region" description="Low complexity" evidence="4">
    <location>
        <begin position="472"/>
        <end position="486"/>
    </location>
</feature>
<dbReference type="GO" id="GO:0046983">
    <property type="term" value="F:protein dimerization activity"/>
    <property type="evidence" value="ECO:0007669"/>
    <property type="project" value="InterPro"/>
</dbReference>
<dbReference type="PANTHER" id="PTHR24421:SF61">
    <property type="entry name" value="OXYGEN SENSOR HISTIDINE KINASE NREB"/>
    <property type="match status" value="1"/>
</dbReference>
<evidence type="ECO:0000256" key="1">
    <source>
        <dbReference type="ARBA" id="ARBA00022679"/>
    </source>
</evidence>
<organism evidence="8 9">
    <name type="scientific">Peptidiphaga gingivicola</name>
    <dbReference type="NCBI Taxonomy" id="2741497"/>
    <lineage>
        <taxon>Bacteria</taxon>
        <taxon>Bacillati</taxon>
        <taxon>Actinomycetota</taxon>
        <taxon>Actinomycetes</taxon>
        <taxon>Actinomycetales</taxon>
        <taxon>Actinomycetaceae</taxon>
        <taxon>Peptidiphaga</taxon>
    </lineage>
</organism>
<dbReference type="PANTHER" id="PTHR24421">
    <property type="entry name" value="NITRATE/NITRITE SENSOR PROTEIN NARX-RELATED"/>
    <property type="match status" value="1"/>
</dbReference>
<feature type="transmembrane region" description="Helical" evidence="5">
    <location>
        <begin position="112"/>
        <end position="133"/>
    </location>
</feature>
<dbReference type="Proteomes" id="UP000078368">
    <property type="component" value="Unassembled WGS sequence"/>
</dbReference>
<dbReference type="OrthoDB" id="5241784at2"/>
<name>A0A179B319_9ACTO</name>
<proteinExistence type="predicted"/>
<feature type="domain" description="Histidine kinase/HSP90-like ATPase" evidence="6">
    <location>
        <begin position="312"/>
        <end position="448"/>
    </location>
</feature>
<protein>
    <recommendedName>
        <fullName evidence="10">Histidine kinase/HSP90-like ATPase domain-containing protein</fullName>
    </recommendedName>
</protein>
<dbReference type="PIRSF" id="PIRSF037434">
    <property type="entry name" value="STHK_ChrS"/>
    <property type="match status" value="1"/>
</dbReference>
<dbReference type="AlphaFoldDB" id="A0A179B319"/>
<dbReference type="GO" id="GO:0016020">
    <property type="term" value="C:membrane"/>
    <property type="evidence" value="ECO:0007669"/>
    <property type="project" value="InterPro"/>
</dbReference>
<dbReference type="Gene3D" id="1.20.5.1930">
    <property type="match status" value="1"/>
</dbReference>
<gene>
    <name evidence="8" type="ORF">A4H34_02665</name>
</gene>
<dbReference type="InterPro" id="IPR011712">
    <property type="entry name" value="Sig_transdc_His_kin_sub3_dim/P"/>
</dbReference>
<evidence type="ECO:0000313" key="8">
    <source>
        <dbReference type="EMBL" id="OAP86097.1"/>
    </source>
</evidence>
<dbReference type="SUPFAM" id="SSF55874">
    <property type="entry name" value="ATPase domain of HSP90 chaperone/DNA topoisomerase II/histidine kinase"/>
    <property type="match status" value="1"/>
</dbReference>
<dbReference type="InterPro" id="IPR036890">
    <property type="entry name" value="HATPase_C_sf"/>
</dbReference>
<feature type="domain" description="Signal transduction histidine kinase subgroup 3 dimerisation and phosphoacceptor" evidence="7">
    <location>
        <begin position="199"/>
        <end position="270"/>
    </location>
</feature>
<keyword evidence="5" id="KW-1133">Transmembrane helix</keyword>
<evidence type="ECO:0008006" key="10">
    <source>
        <dbReference type="Google" id="ProtNLM"/>
    </source>
</evidence>
<dbReference type="RefSeq" id="WP_064230985.1">
    <property type="nucleotide sequence ID" value="NZ_LVZK01000001.1"/>
</dbReference>
<evidence type="ECO:0000259" key="7">
    <source>
        <dbReference type="Pfam" id="PF07730"/>
    </source>
</evidence>
<dbReference type="Gene3D" id="3.30.565.10">
    <property type="entry name" value="Histidine kinase-like ATPase, C-terminal domain"/>
    <property type="match status" value="1"/>
</dbReference>
<keyword evidence="5" id="KW-0472">Membrane</keyword>
<dbReference type="Pfam" id="PF02518">
    <property type="entry name" value="HATPase_c"/>
    <property type="match status" value="1"/>
</dbReference>
<evidence type="ECO:0000256" key="2">
    <source>
        <dbReference type="ARBA" id="ARBA00022777"/>
    </source>
</evidence>
<dbReference type="STRING" id="1823756.A4H34_02665"/>
<keyword evidence="2" id="KW-0418">Kinase</keyword>
<keyword evidence="9" id="KW-1185">Reference proteome</keyword>
<dbReference type="GO" id="GO:0005524">
    <property type="term" value="F:ATP binding"/>
    <property type="evidence" value="ECO:0007669"/>
    <property type="project" value="UniProtKB-KW"/>
</dbReference>
<dbReference type="GO" id="GO:0000155">
    <property type="term" value="F:phosphorelay sensor kinase activity"/>
    <property type="evidence" value="ECO:0007669"/>
    <property type="project" value="InterPro"/>
</dbReference>
<evidence type="ECO:0000256" key="4">
    <source>
        <dbReference type="SAM" id="MobiDB-lite"/>
    </source>
</evidence>
<feature type="compositionally biased region" description="Basic and acidic residues" evidence="4">
    <location>
        <begin position="378"/>
        <end position="387"/>
    </location>
</feature>
<comment type="caution">
    <text evidence="8">The sequence shown here is derived from an EMBL/GenBank/DDBJ whole genome shotgun (WGS) entry which is preliminary data.</text>
</comment>
<evidence type="ECO:0000256" key="3">
    <source>
        <dbReference type="ARBA" id="ARBA00023012"/>
    </source>
</evidence>
<reference evidence="8 9" key="1">
    <citation type="submission" date="2016-04" db="EMBL/GenBank/DDBJ databases">
        <title>Peptidophaga gingivicola gen. nov., sp. nov., isolated from human subgingival plaque.</title>
        <authorList>
            <person name="Beall C.J."/>
            <person name="Mokrzan E.M."/>
            <person name="Griffen A.L."/>
            <person name="Leys E.J."/>
        </authorList>
    </citation>
    <scope>NUCLEOTIDE SEQUENCE [LARGE SCALE GENOMIC DNA]</scope>
    <source>
        <strain evidence="8 9">BA112</strain>
    </source>
</reference>
<dbReference type="InterPro" id="IPR050482">
    <property type="entry name" value="Sensor_HK_TwoCompSys"/>
</dbReference>
<sequence>MKREWTLYFAASTVLLALYIASRFALDRGAAGEGARVNLLAVVAACTLVSVPTLLFATLASRSWRYGPVVGSRGGWAFAAVTVVSVWGAALADRNALLAQIYAIPELFIALAYRRALAAAAVMNFGLVAVQALGGEPTPDNLSKWAVAAVATVVLTGLFGKPIDLLAETNMRNQELVEQLQARNAQIARLSHLEGTARERERIAREMHDTIAQGLASILALARAAAAEVAQAGGAGANRQASRHLAMIVELAQEGLDDTRRMIADASPRALDGRGLAEAVGRAADRLEREGIAVARSLDSTLPPLPQPARVAILRIAQEAIANVARHSRAANVAVSLRSVAGVAVLEVRDDGVGFDPATAGAVDAEGGSSSNQATLRSRPESADEGRAGLARVRRVWQRGRLGRAPEGDDSGFGIPDMRGRAADLGGSVSIDSSPGRGTRVLARIPVEAPAVEDAASAEGPTSRETASQALQEPADSASQEAADSALQGKEKE</sequence>
<feature type="region of interest" description="Disordered" evidence="4">
    <location>
        <begin position="359"/>
        <end position="390"/>
    </location>
</feature>
<keyword evidence="1" id="KW-0808">Transferase</keyword>
<dbReference type="InterPro" id="IPR003594">
    <property type="entry name" value="HATPase_dom"/>
</dbReference>
<dbReference type="EMBL" id="LVZK01000001">
    <property type="protein sequence ID" value="OAP86097.1"/>
    <property type="molecule type" value="Genomic_DNA"/>
</dbReference>
<evidence type="ECO:0000256" key="5">
    <source>
        <dbReference type="SAM" id="Phobius"/>
    </source>
</evidence>
<feature type="transmembrane region" description="Helical" evidence="5">
    <location>
        <begin position="6"/>
        <end position="26"/>
    </location>
</feature>
<evidence type="ECO:0000313" key="9">
    <source>
        <dbReference type="Proteomes" id="UP000078368"/>
    </source>
</evidence>